<evidence type="ECO:0000256" key="3">
    <source>
        <dbReference type="ARBA" id="ARBA00023163"/>
    </source>
</evidence>
<keyword evidence="2" id="KW-0238">DNA-binding</keyword>
<proteinExistence type="predicted"/>
<evidence type="ECO:0000259" key="4">
    <source>
        <dbReference type="PROSITE" id="PS51077"/>
    </source>
</evidence>
<dbReference type="Gene3D" id="1.10.10.10">
    <property type="entry name" value="Winged helix-like DNA-binding domain superfamily/Winged helix DNA-binding domain"/>
    <property type="match status" value="1"/>
</dbReference>
<evidence type="ECO:0000313" key="7">
    <source>
        <dbReference type="Proteomes" id="UP001596270"/>
    </source>
</evidence>
<dbReference type="PANTHER" id="PTHR30136:SF23">
    <property type="entry name" value="DNA-BINDING TRANSCRIPTIONAL ACTIVATOR MHPR"/>
    <property type="match status" value="1"/>
</dbReference>
<evidence type="ECO:0000259" key="5">
    <source>
        <dbReference type="PROSITE" id="PS51078"/>
    </source>
</evidence>
<keyword evidence="3" id="KW-0804">Transcription</keyword>
<dbReference type="Gene3D" id="3.30.450.40">
    <property type="match status" value="1"/>
</dbReference>
<dbReference type="SUPFAM" id="SSF55781">
    <property type="entry name" value="GAF domain-like"/>
    <property type="match status" value="1"/>
</dbReference>
<organism evidence="6 7">
    <name type="scientific">Polaromonas aquatica</name>
    <dbReference type="NCBI Taxonomy" id="332657"/>
    <lineage>
        <taxon>Bacteria</taxon>
        <taxon>Pseudomonadati</taxon>
        <taxon>Pseudomonadota</taxon>
        <taxon>Betaproteobacteria</taxon>
        <taxon>Burkholderiales</taxon>
        <taxon>Comamonadaceae</taxon>
        <taxon>Polaromonas</taxon>
    </lineage>
</organism>
<keyword evidence="7" id="KW-1185">Reference proteome</keyword>
<accession>A0ABW1U1G8</accession>
<protein>
    <submittedName>
        <fullName evidence="6">IclR family transcriptional regulator C-terminal domain-containing protein</fullName>
    </submittedName>
</protein>
<dbReference type="InterPro" id="IPR029016">
    <property type="entry name" value="GAF-like_dom_sf"/>
</dbReference>
<evidence type="ECO:0000256" key="1">
    <source>
        <dbReference type="ARBA" id="ARBA00023015"/>
    </source>
</evidence>
<dbReference type="InterPro" id="IPR036388">
    <property type="entry name" value="WH-like_DNA-bd_sf"/>
</dbReference>
<sequence length="260" mass="28939">MSESSYHSVRGLERGLAVLRAVNALGHATSVEVASRTGLPRPTVHRLLETLRTEGFLRRTSLRDAYRLTLKVKSLSGGYKDEDWITDIADAVLAELCDEVVWPTDITTYEDEGMVIRSTTHYRSPLSIERSWVGRQLPMLSTAAGWTYLAFTPAKERKAILERIATVPGPDQEKMRDPEAVRRALAATRRRGYGTRQRELMAKTSSIAVPIMNGAHVLGCVNIIWIDSAMAFDVATRRYLPVLQHAATRITAAYQALTAT</sequence>
<evidence type="ECO:0000313" key="6">
    <source>
        <dbReference type="EMBL" id="MFC6283689.1"/>
    </source>
</evidence>
<keyword evidence="1" id="KW-0805">Transcription regulation</keyword>
<name>A0ABW1U1G8_9BURK</name>
<dbReference type="InterPro" id="IPR014757">
    <property type="entry name" value="Tscrpt_reg_IclR_C"/>
</dbReference>
<dbReference type="EMBL" id="JBHSRS010000083">
    <property type="protein sequence ID" value="MFC6283689.1"/>
    <property type="molecule type" value="Genomic_DNA"/>
</dbReference>
<dbReference type="PANTHER" id="PTHR30136">
    <property type="entry name" value="HELIX-TURN-HELIX TRANSCRIPTIONAL REGULATOR, ICLR FAMILY"/>
    <property type="match status" value="1"/>
</dbReference>
<evidence type="ECO:0000256" key="2">
    <source>
        <dbReference type="ARBA" id="ARBA00023125"/>
    </source>
</evidence>
<dbReference type="InterPro" id="IPR036390">
    <property type="entry name" value="WH_DNA-bd_sf"/>
</dbReference>
<dbReference type="RefSeq" id="WP_371434363.1">
    <property type="nucleotide sequence ID" value="NZ_JBHSRS010000083.1"/>
</dbReference>
<dbReference type="InterPro" id="IPR050707">
    <property type="entry name" value="HTH_MetabolicPath_Reg"/>
</dbReference>
<reference evidence="7" key="1">
    <citation type="journal article" date="2019" name="Int. J. Syst. Evol. Microbiol.">
        <title>The Global Catalogue of Microorganisms (GCM) 10K type strain sequencing project: providing services to taxonomists for standard genome sequencing and annotation.</title>
        <authorList>
            <consortium name="The Broad Institute Genomics Platform"/>
            <consortium name="The Broad Institute Genome Sequencing Center for Infectious Disease"/>
            <person name="Wu L."/>
            <person name="Ma J."/>
        </authorList>
    </citation>
    <scope>NUCLEOTIDE SEQUENCE [LARGE SCALE GENOMIC DNA]</scope>
    <source>
        <strain evidence="7">CCUG 39402</strain>
    </source>
</reference>
<dbReference type="SMART" id="SM00346">
    <property type="entry name" value="HTH_ICLR"/>
    <property type="match status" value="1"/>
</dbReference>
<dbReference type="Proteomes" id="UP001596270">
    <property type="component" value="Unassembled WGS sequence"/>
</dbReference>
<dbReference type="InterPro" id="IPR005471">
    <property type="entry name" value="Tscrpt_reg_IclR_N"/>
</dbReference>
<dbReference type="SUPFAM" id="SSF46785">
    <property type="entry name" value="Winged helix' DNA-binding domain"/>
    <property type="match status" value="1"/>
</dbReference>
<gene>
    <name evidence="6" type="ORF">ACFQND_20875</name>
</gene>
<comment type="caution">
    <text evidence="6">The sequence shown here is derived from an EMBL/GenBank/DDBJ whole genome shotgun (WGS) entry which is preliminary data.</text>
</comment>
<feature type="domain" description="IclR-ED" evidence="5">
    <location>
        <begin position="71"/>
        <end position="256"/>
    </location>
</feature>
<feature type="domain" description="HTH iclR-type" evidence="4">
    <location>
        <begin position="9"/>
        <end position="70"/>
    </location>
</feature>
<dbReference type="PROSITE" id="PS51078">
    <property type="entry name" value="ICLR_ED"/>
    <property type="match status" value="1"/>
</dbReference>
<dbReference type="PROSITE" id="PS51077">
    <property type="entry name" value="HTH_ICLR"/>
    <property type="match status" value="1"/>
</dbReference>
<dbReference type="Pfam" id="PF01614">
    <property type="entry name" value="IclR_C"/>
    <property type="match status" value="1"/>
</dbReference>
<dbReference type="Pfam" id="PF09339">
    <property type="entry name" value="HTH_IclR"/>
    <property type="match status" value="1"/>
</dbReference>